<reference evidence="1 2" key="1">
    <citation type="submission" date="2012-10" db="EMBL/GenBank/DDBJ databases">
        <authorList>
            <person name="Harkins D.M."/>
            <person name="Durkin A.S."/>
            <person name="Brinkac L.M."/>
            <person name="Haft D.H."/>
            <person name="Selengut J.D."/>
            <person name="Sanka R."/>
            <person name="DePew J."/>
            <person name="Purushe J."/>
            <person name="Whelen A.C."/>
            <person name="Vinetz J.M."/>
            <person name="Sutton G.G."/>
            <person name="Nierman W.C."/>
            <person name="Fouts D.E."/>
        </authorList>
    </citation>
    <scope>NUCLEOTIDE SEQUENCE [LARGE SCALE GENOMIC DNA]</scope>
    <source>
        <strain evidence="1 2">2006001853</strain>
    </source>
</reference>
<comment type="caution">
    <text evidence="1">The sequence shown here is derived from an EMBL/GenBank/DDBJ whole genome shotgun (WGS) entry which is preliminary data.</text>
</comment>
<gene>
    <name evidence="1" type="ORF">LEP1GSC036_2832</name>
</gene>
<dbReference type="AlphaFoldDB" id="A0A828Z567"/>
<sequence length="43" mass="5387">MSILTNRIRFDIRYGFVVFKPHPEFRFDFYKSLFLIIQTNRLF</sequence>
<protein>
    <submittedName>
        <fullName evidence="1">Uncharacterized protein</fullName>
    </submittedName>
</protein>
<evidence type="ECO:0000313" key="1">
    <source>
        <dbReference type="EMBL" id="EKR65543.1"/>
    </source>
</evidence>
<dbReference type="EMBL" id="AFLV02000017">
    <property type="protein sequence ID" value="EKR65543.1"/>
    <property type="molecule type" value="Genomic_DNA"/>
</dbReference>
<accession>A0A828Z567</accession>
<evidence type="ECO:0000313" key="2">
    <source>
        <dbReference type="Proteomes" id="UP000001338"/>
    </source>
</evidence>
<proteinExistence type="predicted"/>
<dbReference type="Proteomes" id="UP000001338">
    <property type="component" value="Unassembled WGS sequence"/>
</dbReference>
<organism evidence="1 2">
    <name type="scientific">Leptospira weilii str. 2006001853</name>
    <dbReference type="NCBI Taxonomy" id="1001589"/>
    <lineage>
        <taxon>Bacteria</taxon>
        <taxon>Pseudomonadati</taxon>
        <taxon>Spirochaetota</taxon>
        <taxon>Spirochaetia</taxon>
        <taxon>Leptospirales</taxon>
        <taxon>Leptospiraceae</taxon>
        <taxon>Leptospira</taxon>
    </lineage>
</organism>
<name>A0A828Z567_9LEPT</name>